<dbReference type="InterPro" id="IPR005913">
    <property type="entry name" value="dTDP_dehydrorham_reduct"/>
</dbReference>
<evidence type="ECO:0000259" key="3">
    <source>
        <dbReference type="Pfam" id="PF04321"/>
    </source>
</evidence>
<keyword evidence="2" id="KW-0521">NADP</keyword>
<dbReference type="PANTHER" id="PTHR10491">
    <property type="entry name" value="DTDP-4-DEHYDRORHAMNOSE REDUCTASE"/>
    <property type="match status" value="1"/>
</dbReference>
<dbReference type="InterPro" id="IPR029903">
    <property type="entry name" value="RmlD-like-bd"/>
</dbReference>
<dbReference type="InterPro" id="IPR036291">
    <property type="entry name" value="NAD(P)-bd_dom_sf"/>
</dbReference>
<gene>
    <name evidence="4" type="primary">rfbD</name>
    <name evidence="4" type="ORF">H7J73_14060</name>
</gene>
<evidence type="ECO:0000313" key="5">
    <source>
        <dbReference type="Proteomes" id="UP001526201"/>
    </source>
</evidence>
<evidence type="ECO:0000313" key="4">
    <source>
        <dbReference type="EMBL" id="MCV7227156.1"/>
    </source>
</evidence>
<protein>
    <recommendedName>
        <fullName evidence="2">dTDP-4-dehydrorhamnose reductase</fullName>
        <ecNumber evidence="2">1.1.1.133</ecNumber>
    </recommendedName>
</protein>
<sequence>MADRIVVTGAGGQVGRFLSAEVARRGGTVVALTSAQCDITDPVAIDRVVDAVSGATTVLINCAAYTDVDAAESNETRAYQVNVAGAENLAQACARVGARFIHLSTDYVFSGRFPGTTARPYEPDDDTGPLSVYGRTKLAGELAVLRALPEATVVRTSWVYTGGAGGDFVAMMRRRAARGEPVELVDDQIGTPTYVGDLVTALLRIARGDIHEPILHAAGDGSTSRFEQGRAVYAAVGADPDLVRPVSAATNPRPAARPAYSALGSRLSTAAGIAPPRPWRDALHAALTVAAAGDR</sequence>
<dbReference type="RefSeq" id="WP_264068520.1">
    <property type="nucleotide sequence ID" value="NZ_JACKTY010000029.1"/>
</dbReference>
<comment type="function">
    <text evidence="2">Catalyzes the reduction of dTDP-6-deoxy-L-lyxo-4-hexulose to yield dTDP-L-rhamnose.</text>
</comment>
<dbReference type="NCBIfam" id="TIGR01214">
    <property type="entry name" value="rmlD"/>
    <property type="match status" value="1"/>
</dbReference>
<dbReference type="Gene3D" id="3.40.50.720">
    <property type="entry name" value="NAD(P)-binding Rossmann-like Domain"/>
    <property type="match status" value="1"/>
</dbReference>
<feature type="domain" description="RmlD-like substrate binding" evidence="3">
    <location>
        <begin position="4"/>
        <end position="288"/>
    </location>
</feature>
<dbReference type="EC" id="1.1.1.133" evidence="2"/>
<evidence type="ECO:0000256" key="2">
    <source>
        <dbReference type="RuleBase" id="RU364082"/>
    </source>
</evidence>
<proteinExistence type="inferred from homology"/>
<dbReference type="PANTHER" id="PTHR10491:SF4">
    <property type="entry name" value="METHIONINE ADENOSYLTRANSFERASE 2 SUBUNIT BETA"/>
    <property type="match status" value="1"/>
</dbReference>
<dbReference type="Proteomes" id="UP001526201">
    <property type="component" value="Unassembled WGS sequence"/>
</dbReference>
<comment type="caution">
    <text evidence="4">The sequence shown here is derived from an EMBL/GenBank/DDBJ whole genome shotgun (WGS) entry which is preliminary data.</text>
</comment>
<dbReference type="SUPFAM" id="SSF51735">
    <property type="entry name" value="NAD(P)-binding Rossmann-fold domains"/>
    <property type="match status" value="1"/>
</dbReference>
<dbReference type="GO" id="GO:0008831">
    <property type="term" value="F:dTDP-4-dehydrorhamnose reductase activity"/>
    <property type="evidence" value="ECO:0007669"/>
    <property type="project" value="UniProtKB-EC"/>
</dbReference>
<organism evidence="4 5">
    <name type="scientific">Mycolicibacterium komossense</name>
    <dbReference type="NCBI Taxonomy" id="1779"/>
    <lineage>
        <taxon>Bacteria</taxon>
        <taxon>Bacillati</taxon>
        <taxon>Actinomycetota</taxon>
        <taxon>Actinomycetes</taxon>
        <taxon>Mycobacteriales</taxon>
        <taxon>Mycobacteriaceae</taxon>
        <taxon>Mycolicibacterium</taxon>
    </lineage>
</organism>
<keyword evidence="5" id="KW-1185">Reference proteome</keyword>
<dbReference type="Gene3D" id="3.90.25.10">
    <property type="entry name" value="UDP-galactose 4-epimerase, domain 1"/>
    <property type="match status" value="1"/>
</dbReference>
<keyword evidence="2 4" id="KW-0560">Oxidoreductase</keyword>
<reference evidence="4 5" key="1">
    <citation type="journal article" date="2022" name="BMC Genomics">
        <title>Comparative genome analysis of mycobacteria focusing on tRNA and non-coding RNA.</title>
        <authorList>
            <person name="Behra P.R.K."/>
            <person name="Pettersson B.M.F."/>
            <person name="Ramesh M."/>
            <person name="Das S."/>
            <person name="Dasgupta S."/>
            <person name="Kirsebom L.A."/>
        </authorList>
    </citation>
    <scope>NUCLEOTIDE SEQUENCE [LARGE SCALE GENOMIC DNA]</scope>
    <source>
        <strain evidence="4 5">DSM 44078</strain>
    </source>
</reference>
<evidence type="ECO:0000256" key="1">
    <source>
        <dbReference type="ARBA" id="ARBA00010944"/>
    </source>
</evidence>
<name>A0ABT3CCN8_9MYCO</name>
<comment type="similarity">
    <text evidence="1 2">Belongs to the dTDP-4-dehydrorhamnose reductase family.</text>
</comment>
<dbReference type="CDD" id="cd05254">
    <property type="entry name" value="dTDP_HR_like_SDR_e"/>
    <property type="match status" value="1"/>
</dbReference>
<dbReference type="EMBL" id="JACKTY010000029">
    <property type="protein sequence ID" value="MCV7227156.1"/>
    <property type="molecule type" value="Genomic_DNA"/>
</dbReference>
<accession>A0ABT3CCN8</accession>
<dbReference type="Pfam" id="PF04321">
    <property type="entry name" value="RmlD_sub_bind"/>
    <property type="match status" value="1"/>
</dbReference>
<comment type="pathway">
    <text evidence="2">Carbohydrate biosynthesis; dTDP-L-rhamnose biosynthesis.</text>
</comment>